<sequence>MDETEERIKRAKKGDDEALAAVLLEQYDFVYHYLLKLTMHPAVAEDMTQETMIRAIERFKQYNPKKAKVSTWLIQIGTNLWTDEKRKEKRAKKFTNQHQLEWELRHHSSDDWLIVTSALEKLKEIHRVPVILKHYYGYSYEDIAAICKVPIGTVKSRLNIALKCLREELSNEGQ</sequence>
<dbReference type="PANTHER" id="PTHR43133:SF60">
    <property type="entry name" value="RNA POLYMERASE SIGMA FACTOR SIGV"/>
    <property type="match status" value="1"/>
</dbReference>
<dbReference type="Proteomes" id="UP000285120">
    <property type="component" value="Unassembled WGS sequence"/>
</dbReference>
<evidence type="ECO:0000256" key="4">
    <source>
        <dbReference type="ARBA" id="ARBA00023163"/>
    </source>
</evidence>
<dbReference type="InterPro" id="IPR039425">
    <property type="entry name" value="RNA_pol_sigma-70-like"/>
</dbReference>
<dbReference type="NCBIfam" id="TIGR02937">
    <property type="entry name" value="sigma70-ECF"/>
    <property type="match status" value="1"/>
</dbReference>
<dbReference type="SUPFAM" id="SSF88659">
    <property type="entry name" value="Sigma3 and sigma4 domains of RNA polymerase sigma factors"/>
    <property type="match status" value="1"/>
</dbReference>
<dbReference type="RefSeq" id="WP_120192628.1">
    <property type="nucleotide sequence ID" value="NZ_RAPK01000007.1"/>
</dbReference>
<organism evidence="7 8">
    <name type="scientific">Sinobaca qinghaiensis</name>
    <dbReference type="NCBI Taxonomy" id="342944"/>
    <lineage>
        <taxon>Bacteria</taxon>
        <taxon>Bacillati</taxon>
        <taxon>Bacillota</taxon>
        <taxon>Bacilli</taxon>
        <taxon>Bacillales</taxon>
        <taxon>Sporolactobacillaceae</taxon>
        <taxon>Sinobaca</taxon>
    </lineage>
</organism>
<dbReference type="InterPro" id="IPR007627">
    <property type="entry name" value="RNA_pol_sigma70_r2"/>
</dbReference>
<reference evidence="7 8" key="1">
    <citation type="submission" date="2018-09" db="EMBL/GenBank/DDBJ databases">
        <title>Genomic Encyclopedia of Archaeal and Bacterial Type Strains, Phase II (KMG-II): from individual species to whole genera.</title>
        <authorList>
            <person name="Goeker M."/>
        </authorList>
    </citation>
    <scope>NUCLEOTIDE SEQUENCE [LARGE SCALE GENOMIC DNA]</scope>
    <source>
        <strain evidence="7 8">DSM 17008</strain>
    </source>
</reference>
<feature type="domain" description="RNA polymerase sigma factor 70 region 4 type 2" evidence="6">
    <location>
        <begin position="114"/>
        <end position="165"/>
    </location>
</feature>
<keyword evidence="2" id="KW-0805">Transcription regulation</keyword>
<evidence type="ECO:0000259" key="6">
    <source>
        <dbReference type="Pfam" id="PF08281"/>
    </source>
</evidence>
<keyword evidence="8" id="KW-1185">Reference proteome</keyword>
<dbReference type="InterPro" id="IPR013325">
    <property type="entry name" value="RNA_pol_sigma_r2"/>
</dbReference>
<accession>A0A419V573</accession>
<dbReference type="OrthoDB" id="2381110at2"/>
<dbReference type="SUPFAM" id="SSF88946">
    <property type="entry name" value="Sigma2 domain of RNA polymerase sigma factors"/>
    <property type="match status" value="1"/>
</dbReference>
<dbReference type="InterPro" id="IPR013324">
    <property type="entry name" value="RNA_pol_sigma_r3/r4-like"/>
</dbReference>
<dbReference type="Pfam" id="PF08281">
    <property type="entry name" value="Sigma70_r4_2"/>
    <property type="match status" value="1"/>
</dbReference>
<dbReference type="InterPro" id="IPR014284">
    <property type="entry name" value="RNA_pol_sigma-70_dom"/>
</dbReference>
<comment type="caution">
    <text evidence="7">The sequence shown here is derived from an EMBL/GenBank/DDBJ whole genome shotgun (WGS) entry which is preliminary data.</text>
</comment>
<dbReference type="Pfam" id="PF04542">
    <property type="entry name" value="Sigma70_r2"/>
    <property type="match status" value="1"/>
</dbReference>
<dbReference type="Gene3D" id="1.10.10.10">
    <property type="entry name" value="Winged helix-like DNA-binding domain superfamily/Winged helix DNA-binding domain"/>
    <property type="match status" value="1"/>
</dbReference>
<evidence type="ECO:0000256" key="1">
    <source>
        <dbReference type="ARBA" id="ARBA00010641"/>
    </source>
</evidence>
<dbReference type="AlphaFoldDB" id="A0A419V573"/>
<gene>
    <name evidence="7" type="ORF">ATL39_0838</name>
</gene>
<dbReference type="InterPro" id="IPR036388">
    <property type="entry name" value="WH-like_DNA-bd_sf"/>
</dbReference>
<keyword evidence="3" id="KW-0731">Sigma factor</keyword>
<keyword evidence="4" id="KW-0804">Transcription</keyword>
<evidence type="ECO:0000259" key="5">
    <source>
        <dbReference type="Pfam" id="PF04542"/>
    </source>
</evidence>
<dbReference type="GO" id="GO:0016987">
    <property type="term" value="F:sigma factor activity"/>
    <property type="evidence" value="ECO:0007669"/>
    <property type="project" value="UniProtKB-KW"/>
</dbReference>
<dbReference type="CDD" id="cd06171">
    <property type="entry name" value="Sigma70_r4"/>
    <property type="match status" value="1"/>
</dbReference>
<feature type="domain" description="RNA polymerase sigma-70 region 2" evidence="5">
    <location>
        <begin position="27"/>
        <end position="90"/>
    </location>
</feature>
<evidence type="ECO:0000256" key="3">
    <source>
        <dbReference type="ARBA" id="ARBA00023082"/>
    </source>
</evidence>
<proteinExistence type="inferred from homology"/>
<comment type="similarity">
    <text evidence="1">Belongs to the sigma-70 factor family. ECF subfamily.</text>
</comment>
<dbReference type="GO" id="GO:0006352">
    <property type="term" value="P:DNA-templated transcription initiation"/>
    <property type="evidence" value="ECO:0007669"/>
    <property type="project" value="InterPro"/>
</dbReference>
<dbReference type="Gene3D" id="1.10.1740.10">
    <property type="match status" value="1"/>
</dbReference>
<dbReference type="GO" id="GO:0003677">
    <property type="term" value="F:DNA binding"/>
    <property type="evidence" value="ECO:0007669"/>
    <property type="project" value="InterPro"/>
</dbReference>
<evidence type="ECO:0000313" key="8">
    <source>
        <dbReference type="Proteomes" id="UP000285120"/>
    </source>
</evidence>
<dbReference type="PANTHER" id="PTHR43133">
    <property type="entry name" value="RNA POLYMERASE ECF-TYPE SIGMA FACTO"/>
    <property type="match status" value="1"/>
</dbReference>
<dbReference type="InterPro" id="IPR013249">
    <property type="entry name" value="RNA_pol_sigma70_r4_t2"/>
</dbReference>
<protein>
    <submittedName>
        <fullName evidence="7">RNA polymerase sigma (SigY) subunit</fullName>
    </submittedName>
</protein>
<name>A0A419V573_9BACL</name>
<evidence type="ECO:0000313" key="7">
    <source>
        <dbReference type="EMBL" id="RKD75142.1"/>
    </source>
</evidence>
<evidence type="ECO:0000256" key="2">
    <source>
        <dbReference type="ARBA" id="ARBA00023015"/>
    </source>
</evidence>
<dbReference type="EMBL" id="RAPK01000007">
    <property type="protein sequence ID" value="RKD75142.1"/>
    <property type="molecule type" value="Genomic_DNA"/>
</dbReference>